<feature type="transmembrane region" description="Helical" evidence="6">
    <location>
        <begin position="298"/>
        <end position="324"/>
    </location>
</feature>
<dbReference type="InterPro" id="IPR020846">
    <property type="entry name" value="MFS_dom"/>
</dbReference>
<keyword evidence="9" id="KW-1185">Reference proteome</keyword>
<dbReference type="InterPro" id="IPR011701">
    <property type="entry name" value="MFS"/>
</dbReference>
<dbReference type="Pfam" id="PF07690">
    <property type="entry name" value="MFS_1"/>
    <property type="match status" value="1"/>
</dbReference>
<proteinExistence type="inferred from homology"/>
<dbReference type="PROSITE" id="PS50850">
    <property type="entry name" value="MFS"/>
    <property type="match status" value="1"/>
</dbReference>
<gene>
    <name evidence="8" type="ORF">OGAPHI_000540</name>
</gene>
<feature type="transmembrane region" description="Helical" evidence="6">
    <location>
        <begin position="235"/>
        <end position="254"/>
    </location>
</feature>
<organism evidence="8 9">
    <name type="scientific">Ogataea philodendri</name>
    <dbReference type="NCBI Taxonomy" id="1378263"/>
    <lineage>
        <taxon>Eukaryota</taxon>
        <taxon>Fungi</taxon>
        <taxon>Dikarya</taxon>
        <taxon>Ascomycota</taxon>
        <taxon>Saccharomycotina</taxon>
        <taxon>Pichiomycetes</taxon>
        <taxon>Pichiales</taxon>
        <taxon>Pichiaceae</taxon>
        <taxon>Ogataea</taxon>
    </lineage>
</organism>
<evidence type="ECO:0000256" key="1">
    <source>
        <dbReference type="ARBA" id="ARBA00004141"/>
    </source>
</evidence>
<feature type="transmembrane region" description="Helical" evidence="6">
    <location>
        <begin position="400"/>
        <end position="423"/>
    </location>
</feature>
<evidence type="ECO:0000313" key="8">
    <source>
        <dbReference type="EMBL" id="KAH3671317.1"/>
    </source>
</evidence>
<dbReference type="GO" id="GO:0005886">
    <property type="term" value="C:plasma membrane"/>
    <property type="evidence" value="ECO:0007669"/>
    <property type="project" value="TreeGrafter"/>
</dbReference>
<name>A0A9P8PGA1_9ASCO</name>
<feature type="transmembrane region" description="Helical" evidence="6">
    <location>
        <begin position="369"/>
        <end position="388"/>
    </location>
</feature>
<reference evidence="8" key="1">
    <citation type="journal article" date="2021" name="Open Biol.">
        <title>Shared evolutionary footprints suggest mitochondrial oxidative damage underlies multiple complex I losses in fungi.</title>
        <authorList>
            <person name="Schikora-Tamarit M.A."/>
            <person name="Marcet-Houben M."/>
            <person name="Nosek J."/>
            <person name="Gabaldon T."/>
        </authorList>
    </citation>
    <scope>NUCLEOTIDE SEQUENCE</scope>
    <source>
        <strain evidence="8">CBS6075</strain>
    </source>
</reference>
<feature type="transmembrane region" description="Helical" evidence="6">
    <location>
        <begin position="435"/>
        <end position="456"/>
    </location>
</feature>
<dbReference type="RefSeq" id="XP_046064616.1">
    <property type="nucleotide sequence ID" value="XM_046206600.1"/>
</dbReference>
<evidence type="ECO:0000256" key="4">
    <source>
        <dbReference type="ARBA" id="ARBA00022989"/>
    </source>
</evidence>
<dbReference type="InterPro" id="IPR036259">
    <property type="entry name" value="MFS_trans_sf"/>
</dbReference>
<evidence type="ECO:0000256" key="2">
    <source>
        <dbReference type="ARBA" id="ARBA00008335"/>
    </source>
</evidence>
<reference evidence="8" key="2">
    <citation type="submission" date="2021-01" db="EMBL/GenBank/DDBJ databases">
        <authorList>
            <person name="Schikora-Tamarit M.A."/>
        </authorList>
    </citation>
    <scope>NUCLEOTIDE SEQUENCE</scope>
    <source>
        <strain evidence="8">CBS6075</strain>
    </source>
</reference>
<feature type="transmembrane region" description="Helical" evidence="6">
    <location>
        <begin position="167"/>
        <end position="189"/>
    </location>
</feature>
<feature type="domain" description="Major facilitator superfamily (MFS) profile" evidence="7">
    <location>
        <begin position="44"/>
        <end position="530"/>
    </location>
</feature>
<protein>
    <recommendedName>
        <fullName evidence="7">Major facilitator superfamily (MFS) profile domain-containing protein</fullName>
    </recommendedName>
</protein>
<evidence type="ECO:0000313" key="9">
    <source>
        <dbReference type="Proteomes" id="UP000769157"/>
    </source>
</evidence>
<dbReference type="SUPFAM" id="SSF103473">
    <property type="entry name" value="MFS general substrate transporter"/>
    <property type="match status" value="1"/>
</dbReference>
<keyword evidence="5 6" id="KW-0472">Membrane</keyword>
<dbReference type="AlphaFoldDB" id="A0A9P8PGA1"/>
<comment type="subcellular location">
    <subcellularLocation>
        <location evidence="1">Membrane</location>
        <topology evidence="1">Multi-pass membrane protein</topology>
    </subcellularLocation>
</comment>
<evidence type="ECO:0000256" key="5">
    <source>
        <dbReference type="ARBA" id="ARBA00023136"/>
    </source>
</evidence>
<feature type="transmembrane region" description="Helical" evidence="6">
    <location>
        <begin position="507"/>
        <end position="525"/>
    </location>
</feature>
<dbReference type="Proteomes" id="UP000769157">
    <property type="component" value="Unassembled WGS sequence"/>
</dbReference>
<evidence type="ECO:0000256" key="3">
    <source>
        <dbReference type="ARBA" id="ARBA00022692"/>
    </source>
</evidence>
<evidence type="ECO:0000256" key="6">
    <source>
        <dbReference type="SAM" id="Phobius"/>
    </source>
</evidence>
<dbReference type="OrthoDB" id="10021397at2759"/>
<keyword evidence="4 6" id="KW-1133">Transmembrane helix</keyword>
<dbReference type="Gene3D" id="1.20.1720.10">
    <property type="entry name" value="Multidrug resistance protein D"/>
    <property type="match status" value="1"/>
</dbReference>
<accession>A0A9P8PGA1</accession>
<feature type="transmembrane region" description="Helical" evidence="6">
    <location>
        <begin position="41"/>
        <end position="67"/>
    </location>
</feature>
<feature type="transmembrane region" description="Helical" evidence="6">
    <location>
        <begin position="336"/>
        <end position="357"/>
    </location>
</feature>
<feature type="transmembrane region" description="Helical" evidence="6">
    <location>
        <begin position="195"/>
        <end position="215"/>
    </location>
</feature>
<feature type="transmembrane region" description="Helical" evidence="6">
    <location>
        <begin position="266"/>
        <end position="286"/>
    </location>
</feature>
<dbReference type="CDD" id="cd17502">
    <property type="entry name" value="MFS_Azr1_MDR_like"/>
    <property type="match status" value="1"/>
</dbReference>
<comment type="similarity">
    <text evidence="2">Belongs to the major facilitator superfamily.</text>
</comment>
<comment type="caution">
    <text evidence="8">The sequence shown here is derived from an EMBL/GenBank/DDBJ whole genome shotgun (WGS) entry which is preliminary data.</text>
</comment>
<dbReference type="EMBL" id="JAEUBE010000070">
    <property type="protein sequence ID" value="KAH3671317.1"/>
    <property type="molecule type" value="Genomic_DNA"/>
</dbReference>
<feature type="transmembrane region" description="Helical" evidence="6">
    <location>
        <begin position="109"/>
        <end position="127"/>
    </location>
</feature>
<dbReference type="PANTHER" id="PTHR23501">
    <property type="entry name" value="MAJOR FACILITATOR SUPERFAMILY"/>
    <property type="match status" value="1"/>
</dbReference>
<dbReference type="Gene3D" id="1.20.1250.20">
    <property type="entry name" value="MFS general substrate transporter like domains"/>
    <property type="match status" value="1"/>
</dbReference>
<dbReference type="GO" id="GO:0022857">
    <property type="term" value="F:transmembrane transporter activity"/>
    <property type="evidence" value="ECO:0007669"/>
    <property type="project" value="InterPro"/>
</dbReference>
<keyword evidence="3 6" id="KW-0812">Transmembrane</keyword>
<dbReference type="PANTHER" id="PTHR23501:SF198">
    <property type="entry name" value="AZOLE RESISTANCE PROTEIN 1-RELATED"/>
    <property type="match status" value="1"/>
</dbReference>
<feature type="transmembrane region" description="Helical" evidence="6">
    <location>
        <begin position="79"/>
        <end position="97"/>
    </location>
</feature>
<dbReference type="GeneID" id="70232508"/>
<evidence type="ECO:0000259" key="7">
    <source>
        <dbReference type="PROSITE" id="PS50850"/>
    </source>
</evidence>
<sequence>MSTQETIQKIESIQEEPKKFFESDAGDGTSRKDQYLHGTKLVMCISSIMMCMFLVALDQTISFTILVKVSESFNSYEKLTWITSSFLLALGCTAQIWGRLSIIFGRRWIMLSSIIIFEIGSLISGVAKSMDMLIGGRAMQGVGGAGIQACVMGIATEVTTIDKKPMILAMIGVVFVVASILGPIIGGLFTTYTTWRWAFYINLCFAGPILPLFLFSFRPQTPKGGLMEKVKRIDYLGAVLMIASLVLLLLPLSFGGNEYKWNSGVVIGLFVAGGVLGIAFCVWDFFFAENAVLPREIITTMGVVTSALSVSFSYAGFVVVTQFLVIYFQNIHNQTAFHAGLSLLPMVISLVLSNVVGGIVSQKTRHVKLIALVGVVLSFVGIGILTLLEKDSPNSKRYGLQVLYGLGVGLAFQPPLVAAQLACPKTPGSTILTMTFIYFGRGIATAVFSQIAQAIYTATLRTKIGHIPSPDGVNLESVINNTELLATLDSSTGNMVKQAIMESIKNTFYLSMGLVAVFTIATILMPNTRIPPKDHIEKE</sequence>